<dbReference type="InterPro" id="IPR007889">
    <property type="entry name" value="HTH_Psq"/>
</dbReference>
<name>A0A167BAZ4_COLIC</name>
<dbReference type="Proteomes" id="UP000076584">
    <property type="component" value="Unassembled WGS sequence"/>
</dbReference>
<dbReference type="EMBL" id="LFIW01001756">
    <property type="protein sequence ID" value="KZL81102.1"/>
    <property type="molecule type" value="Genomic_DNA"/>
</dbReference>
<organism evidence="2 3">
    <name type="scientific">Colletotrichum incanum</name>
    <name type="common">Soybean anthracnose fungus</name>
    <dbReference type="NCBI Taxonomy" id="1573173"/>
    <lineage>
        <taxon>Eukaryota</taxon>
        <taxon>Fungi</taxon>
        <taxon>Dikarya</taxon>
        <taxon>Ascomycota</taxon>
        <taxon>Pezizomycotina</taxon>
        <taxon>Sordariomycetes</taxon>
        <taxon>Hypocreomycetidae</taxon>
        <taxon>Glomerellales</taxon>
        <taxon>Glomerellaceae</taxon>
        <taxon>Colletotrichum</taxon>
        <taxon>Colletotrichum spaethianum species complex</taxon>
    </lineage>
</organism>
<dbReference type="GO" id="GO:0003677">
    <property type="term" value="F:DNA binding"/>
    <property type="evidence" value="ECO:0007669"/>
    <property type="project" value="InterPro"/>
</dbReference>
<accession>A0A167BAZ4</accession>
<evidence type="ECO:0000313" key="3">
    <source>
        <dbReference type="Proteomes" id="UP000076584"/>
    </source>
</evidence>
<evidence type="ECO:0000259" key="1">
    <source>
        <dbReference type="Pfam" id="PF05225"/>
    </source>
</evidence>
<reference evidence="2 3" key="1">
    <citation type="submission" date="2015-06" db="EMBL/GenBank/DDBJ databases">
        <title>Survival trade-offs in plant roots during colonization by closely related pathogenic and mutualistic fungi.</title>
        <authorList>
            <person name="Hacquard S."/>
            <person name="Kracher B."/>
            <person name="Hiruma K."/>
            <person name="Weinman A."/>
            <person name="Muench P."/>
            <person name="Garrido Oter R."/>
            <person name="Ver Loren van Themaat E."/>
            <person name="Dallerey J.-F."/>
            <person name="Damm U."/>
            <person name="Henrissat B."/>
            <person name="Lespinet O."/>
            <person name="Thon M."/>
            <person name="Kemen E."/>
            <person name="McHardy A.C."/>
            <person name="Schulze-Lefert P."/>
            <person name="O'Connell R.J."/>
        </authorList>
    </citation>
    <scope>NUCLEOTIDE SEQUENCE [LARGE SCALE GENOMIC DNA]</scope>
    <source>
        <strain evidence="2 3">MAFF 238704</strain>
    </source>
</reference>
<sequence length="96" mass="11106">MPPSHPFFRCPPTSNYHNILHSLSNHFILSGSIFYCPMVQYTEFEVNGALADIANRVSARDASKRWGVPRSTLQIRRLSWPARCKYRLTLGLRQRT</sequence>
<dbReference type="Gene3D" id="1.10.10.60">
    <property type="entry name" value="Homeodomain-like"/>
    <property type="match status" value="1"/>
</dbReference>
<gene>
    <name evidence="2" type="ORF">CI238_12517</name>
</gene>
<dbReference type="Pfam" id="PF05225">
    <property type="entry name" value="HTH_psq"/>
    <property type="match status" value="1"/>
</dbReference>
<dbReference type="SUPFAM" id="SSF46689">
    <property type="entry name" value="Homeodomain-like"/>
    <property type="match status" value="1"/>
</dbReference>
<proteinExistence type="predicted"/>
<comment type="caution">
    <text evidence="2">The sequence shown here is derived from an EMBL/GenBank/DDBJ whole genome shotgun (WGS) entry which is preliminary data.</text>
</comment>
<feature type="non-terminal residue" evidence="2">
    <location>
        <position position="96"/>
    </location>
</feature>
<protein>
    <submittedName>
        <fullName evidence="2">Transposase</fullName>
    </submittedName>
</protein>
<feature type="domain" description="HTH psq-type" evidence="1">
    <location>
        <begin position="49"/>
        <end position="78"/>
    </location>
</feature>
<dbReference type="InterPro" id="IPR009057">
    <property type="entry name" value="Homeodomain-like_sf"/>
</dbReference>
<keyword evidence="3" id="KW-1185">Reference proteome</keyword>
<evidence type="ECO:0000313" key="2">
    <source>
        <dbReference type="EMBL" id="KZL81102.1"/>
    </source>
</evidence>
<dbReference type="AlphaFoldDB" id="A0A167BAZ4"/>